<evidence type="ECO:0000313" key="13">
    <source>
        <dbReference type="Proteomes" id="UP000639338"/>
    </source>
</evidence>
<keyword evidence="13" id="KW-1185">Reference proteome</keyword>
<reference evidence="12 13" key="1">
    <citation type="submission" date="2020-08" db="EMBL/GenBank/DDBJ databases">
        <title>Aphidius gifuensis genome sequencing and assembly.</title>
        <authorList>
            <person name="Du Z."/>
        </authorList>
    </citation>
    <scope>NUCLEOTIDE SEQUENCE [LARGE SCALE GENOMIC DNA]</scope>
    <source>
        <strain evidence="12">YNYX2018</strain>
        <tissue evidence="12">Adults</tissue>
    </source>
</reference>
<evidence type="ECO:0000256" key="2">
    <source>
        <dbReference type="ARBA" id="ARBA00007809"/>
    </source>
</evidence>
<dbReference type="AlphaFoldDB" id="A0A834XK92"/>
<feature type="transmembrane region" description="Helical" evidence="11">
    <location>
        <begin position="68"/>
        <end position="88"/>
    </location>
</feature>
<evidence type="ECO:0000256" key="3">
    <source>
        <dbReference type="ARBA" id="ARBA00021741"/>
    </source>
</evidence>
<feature type="region of interest" description="Disordered" evidence="10">
    <location>
        <begin position="211"/>
        <end position="397"/>
    </location>
</feature>
<dbReference type="OrthoDB" id="409725at2759"/>
<proteinExistence type="inferred from homology"/>
<evidence type="ECO:0000313" key="12">
    <source>
        <dbReference type="EMBL" id="KAF7988332.1"/>
    </source>
</evidence>
<keyword evidence="5" id="KW-0762">Sugar transport</keyword>
<evidence type="ECO:0000256" key="8">
    <source>
        <dbReference type="ARBA" id="ARBA00022989"/>
    </source>
</evidence>
<feature type="transmembrane region" description="Helical" evidence="11">
    <location>
        <begin position="12"/>
        <end position="32"/>
    </location>
</feature>
<comment type="caution">
    <text evidence="12">The sequence shown here is derived from an EMBL/GenBank/DDBJ whole genome shotgun (WGS) entry which is preliminary data.</text>
</comment>
<comment type="similarity">
    <text evidence="2">Belongs to the SWEET sugar transporter family.</text>
</comment>
<feature type="compositionally biased region" description="Basic residues" evidence="10">
    <location>
        <begin position="369"/>
        <end position="378"/>
    </location>
</feature>
<feature type="transmembrane region" description="Helical" evidence="11">
    <location>
        <begin position="157"/>
        <end position="178"/>
    </location>
</feature>
<evidence type="ECO:0000256" key="11">
    <source>
        <dbReference type="SAM" id="Phobius"/>
    </source>
</evidence>
<dbReference type="InterPro" id="IPR004316">
    <property type="entry name" value="SWEET_rpt"/>
</dbReference>
<dbReference type="Proteomes" id="UP000639338">
    <property type="component" value="Unassembled WGS sequence"/>
</dbReference>
<dbReference type="PANTHER" id="PTHR10791:SF5">
    <property type="entry name" value="SUGAR TRANSPORTER SWEET"/>
    <property type="match status" value="1"/>
</dbReference>
<dbReference type="GO" id="GO:0051119">
    <property type="term" value="F:sugar transmembrane transporter activity"/>
    <property type="evidence" value="ECO:0007669"/>
    <property type="project" value="InterPro"/>
</dbReference>
<name>A0A834XK92_APHGI</name>
<keyword evidence="6 11" id="KW-0812">Transmembrane</keyword>
<evidence type="ECO:0000256" key="9">
    <source>
        <dbReference type="ARBA" id="ARBA00023136"/>
    </source>
</evidence>
<keyword evidence="7" id="KW-0677">Repeat</keyword>
<dbReference type="GO" id="GO:0012505">
    <property type="term" value="C:endomembrane system"/>
    <property type="evidence" value="ECO:0007669"/>
    <property type="project" value="UniProtKB-SubCell"/>
</dbReference>
<sequence length="397" mass="45824">MVLADHEDSIVITAMLFSVLNMFSGILICLDIYKQGTAEGADPIPFVGSIGFGLLLLELASILKDESIEYLIIFGIIMDISYVVFFYIYTPNKEALLYTVAKMLAIVIALLIYARLEDPFTLEFRWGVIVNIAYFLLVVSPFFNLRYIYRTKTSGILPFPIILIGAPASFLWLFYGIIHNDGIMIIQNCIVLAIRGLQLWCLGHYPKRDKKLDKSNQEESSKPTEVKKLDIPSQEEPSEVNEKEKLDIPSQEEPSEVNEKEKLDKSNQEEPSEVNEKEKLDKSNQEEPSEVNEKEKLDKSNQEEPSEVNEKEKLDKSNQEEPSEVNEKEKLDKSNQEEPSEVNEKEKLDKSNQEEPSQQQEKLEEKLEKKIKKSKKQKKQEEQKKQKKQEEQKKQKN</sequence>
<protein>
    <recommendedName>
        <fullName evidence="3">Sugar transporter SWEET1</fullName>
    </recommendedName>
</protein>
<keyword evidence="8 11" id="KW-1133">Transmembrane helix</keyword>
<feature type="transmembrane region" description="Helical" evidence="11">
    <location>
        <begin position="126"/>
        <end position="145"/>
    </location>
</feature>
<dbReference type="GO" id="GO:0016020">
    <property type="term" value="C:membrane"/>
    <property type="evidence" value="ECO:0007669"/>
    <property type="project" value="InterPro"/>
</dbReference>
<feature type="compositionally biased region" description="Basic and acidic residues" evidence="10">
    <location>
        <begin position="257"/>
        <end position="353"/>
    </location>
</feature>
<evidence type="ECO:0000256" key="7">
    <source>
        <dbReference type="ARBA" id="ARBA00022737"/>
    </source>
</evidence>
<accession>A0A834XK92</accession>
<dbReference type="Pfam" id="PF03083">
    <property type="entry name" value="MtN3_slv"/>
    <property type="match status" value="2"/>
</dbReference>
<feature type="compositionally biased region" description="Basic and acidic residues" evidence="10">
    <location>
        <begin position="379"/>
        <end position="397"/>
    </location>
</feature>
<feature type="transmembrane region" description="Helical" evidence="11">
    <location>
        <begin position="44"/>
        <end position="62"/>
    </location>
</feature>
<gene>
    <name evidence="12" type="ORF">HCN44_000905</name>
</gene>
<keyword evidence="4" id="KW-0813">Transport</keyword>
<feature type="transmembrane region" description="Helical" evidence="11">
    <location>
        <begin position="184"/>
        <end position="205"/>
    </location>
</feature>
<organism evidence="12 13">
    <name type="scientific">Aphidius gifuensis</name>
    <name type="common">Parasitoid wasp</name>
    <dbReference type="NCBI Taxonomy" id="684658"/>
    <lineage>
        <taxon>Eukaryota</taxon>
        <taxon>Metazoa</taxon>
        <taxon>Ecdysozoa</taxon>
        <taxon>Arthropoda</taxon>
        <taxon>Hexapoda</taxon>
        <taxon>Insecta</taxon>
        <taxon>Pterygota</taxon>
        <taxon>Neoptera</taxon>
        <taxon>Endopterygota</taxon>
        <taxon>Hymenoptera</taxon>
        <taxon>Apocrita</taxon>
        <taxon>Ichneumonoidea</taxon>
        <taxon>Braconidae</taxon>
        <taxon>Aphidiinae</taxon>
        <taxon>Aphidius</taxon>
    </lineage>
</organism>
<dbReference type="InterPro" id="IPR047664">
    <property type="entry name" value="SWEET"/>
</dbReference>
<comment type="subcellular location">
    <subcellularLocation>
        <location evidence="1">Endomembrane system</location>
        <topology evidence="1">Multi-pass membrane protein</topology>
    </subcellularLocation>
</comment>
<dbReference type="Gene3D" id="1.20.1280.290">
    <property type="match status" value="1"/>
</dbReference>
<feature type="compositionally biased region" description="Basic and acidic residues" evidence="10">
    <location>
        <begin position="211"/>
        <end position="230"/>
    </location>
</feature>
<dbReference type="EMBL" id="JACMRX010000005">
    <property type="protein sequence ID" value="KAF7988332.1"/>
    <property type="molecule type" value="Genomic_DNA"/>
</dbReference>
<dbReference type="PANTHER" id="PTHR10791">
    <property type="entry name" value="RAG1-ACTIVATING PROTEIN 1"/>
    <property type="match status" value="1"/>
</dbReference>
<evidence type="ECO:0000256" key="10">
    <source>
        <dbReference type="SAM" id="MobiDB-lite"/>
    </source>
</evidence>
<evidence type="ECO:0000256" key="4">
    <source>
        <dbReference type="ARBA" id="ARBA00022448"/>
    </source>
</evidence>
<evidence type="ECO:0000256" key="6">
    <source>
        <dbReference type="ARBA" id="ARBA00022692"/>
    </source>
</evidence>
<keyword evidence="9 11" id="KW-0472">Membrane</keyword>
<feature type="transmembrane region" description="Helical" evidence="11">
    <location>
        <begin position="95"/>
        <end position="114"/>
    </location>
</feature>
<evidence type="ECO:0000256" key="1">
    <source>
        <dbReference type="ARBA" id="ARBA00004127"/>
    </source>
</evidence>
<evidence type="ECO:0000256" key="5">
    <source>
        <dbReference type="ARBA" id="ARBA00022597"/>
    </source>
</evidence>